<evidence type="ECO:0000256" key="1">
    <source>
        <dbReference type="ARBA" id="ARBA00023277"/>
    </source>
</evidence>
<sequence>MLLRQLIRGGVRPRFLIINDGWQQIGNEAPKDTNCGVAQEGAQFANRLTGIKENKKFQKKGLKHAVEEAKKQHNVNLLKLWNVNKCTGVVGVFNYQGAGWCKVIKKTRIHDASPGTLKTSVQATDIDAIAQLAGPGWNGDSVIYCFRSVVCLPSGASVPVTLKVLEYEVFHFSPVKEVVTNISFAPIGLLDMINGGGAVDQYEVHLASERKPEHFDSRSQSLTVTVSLTVRGCGRFGVYISQRPLKCSVDGADAVFNYNNVSGLLTEYPNSTRGNVQMEYRNPGLSRSFFDKKFNC</sequence>
<protein>
    <submittedName>
        <fullName evidence="2">Uncharacterized protein</fullName>
    </submittedName>
</protein>
<dbReference type="PANTHER" id="PTHR31268">
    <property type="match status" value="1"/>
</dbReference>
<gene>
    <name evidence="2" type="ORF">RND71_007981</name>
</gene>
<keyword evidence="1" id="KW-0119">Carbohydrate metabolism</keyword>
<accession>A0AAE1SMK8</accession>
<comment type="caution">
    <text evidence="2">The sequence shown here is derived from an EMBL/GenBank/DDBJ whole genome shotgun (WGS) entry which is preliminary data.</text>
</comment>
<dbReference type="EMBL" id="JAVYJV010000004">
    <property type="protein sequence ID" value="KAK4372597.1"/>
    <property type="molecule type" value="Genomic_DNA"/>
</dbReference>
<name>A0AAE1SMK8_9SOLA</name>
<evidence type="ECO:0000313" key="2">
    <source>
        <dbReference type="EMBL" id="KAK4372597.1"/>
    </source>
</evidence>
<dbReference type="AlphaFoldDB" id="A0AAE1SMK8"/>
<dbReference type="PANTHER" id="PTHR31268:SF32">
    <property type="entry name" value="GALACTINOL--SUCROSE GALACTOSYLTRANSFERASE 2-RELATED"/>
    <property type="match status" value="1"/>
</dbReference>
<dbReference type="Proteomes" id="UP001291623">
    <property type="component" value="Unassembled WGS sequence"/>
</dbReference>
<organism evidence="2 3">
    <name type="scientific">Anisodus tanguticus</name>
    <dbReference type="NCBI Taxonomy" id="243964"/>
    <lineage>
        <taxon>Eukaryota</taxon>
        <taxon>Viridiplantae</taxon>
        <taxon>Streptophyta</taxon>
        <taxon>Embryophyta</taxon>
        <taxon>Tracheophyta</taxon>
        <taxon>Spermatophyta</taxon>
        <taxon>Magnoliopsida</taxon>
        <taxon>eudicotyledons</taxon>
        <taxon>Gunneridae</taxon>
        <taxon>Pentapetalae</taxon>
        <taxon>asterids</taxon>
        <taxon>lamiids</taxon>
        <taxon>Solanales</taxon>
        <taxon>Solanaceae</taxon>
        <taxon>Solanoideae</taxon>
        <taxon>Hyoscyameae</taxon>
        <taxon>Anisodus</taxon>
    </lineage>
</organism>
<dbReference type="InterPro" id="IPR008811">
    <property type="entry name" value="Glycosyl_hydrolases_36"/>
</dbReference>
<keyword evidence="3" id="KW-1185">Reference proteome</keyword>
<dbReference type="GO" id="GO:0052692">
    <property type="term" value="F:raffinose alpha-galactosidase activity"/>
    <property type="evidence" value="ECO:0007669"/>
    <property type="project" value="TreeGrafter"/>
</dbReference>
<dbReference type="Pfam" id="PF05691">
    <property type="entry name" value="Raffinose_syn"/>
    <property type="match status" value="2"/>
</dbReference>
<reference evidence="2" key="1">
    <citation type="submission" date="2023-12" db="EMBL/GenBank/DDBJ databases">
        <title>Genome assembly of Anisodus tanguticus.</title>
        <authorList>
            <person name="Wang Y.-J."/>
        </authorList>
    </citation>
    <scope>NUCLEOTIDE SEQUENCE</scope>
    <source>
        <strain evidence="2">KB-2021</strain>
        <tissue evidence="2">Leaf</tissue>
    </source>
</reference>
<proteinExistence type="predicted"/>
<evidence type="ECO:0000313" key="3">
    <source>
        <dbReference type="Proteomes" id="UP001291623"/>
    </source>
</evidence>